<proteinExistence type="predicted"/>
<dbReference type="FunCoup" id="A0A200QPP4">
    <property type="interactions" value="82"/>
</dbReference>
<sequence>MATTKIMFFLILFLFSFFLAHVESRRSLGMTQSAMITQFLTAHNKVRTKHGLPKLKWNSRLANYAKWYGNQRRGDCALIHSTANYGENIFWGKGKRWKPADAVAAWAAQEAYYNYRTNTCMANKECLHYTQLVWKNTRTFGCAQMRCKSGDTFIICEYDPHGNVMGQRPY</sequence>
<reference evidence="3 4" key="1">
    <citation type="journal article" date="2017" name="Mol. Plant">
        <title>The Genome of Medicinal Plant Macleaya cordata Provides New Insights into Benzylisoquinoline Alkaloids Metabolism.</title>
        <authorList>
            <person name="Liu X."/>
            <person name="Liu Y."/>
            <person name="Huang P."/>
            <person name="Ma Y."/>
            <person name="Qing Z."/>
            <person name="Tang Q."/>
            <person name="Cao H."/>
            <person name="Cheng P."/>
            <person name="Zheng Y."/>
            <person name="Yuan Z."/>
            <person name="Zhou Y."/>
            <person name="Liu J."/>
            <person name="Tang Z."/>
            <person name="Zhuo Y."/>
            <person name="Zhang Y."/>
            <person name="Yu L."/>
            <person name="Huang J."/>
            <person name="Yang P."/>
            <person name="Peng Q."/>
            <person name="Zhang J."/>
            <person name="Jiang W."/>
            <person name="Zhang Z."/>
            <person name="Lin K."/>
            <person name="Ro D.K."/>
            <person name="Chen X."/>
            <person name="Xiong X."/>
            <person name="Shang Y."/>
            <person name="Huang S."/>
            <person name="Zeng J."/>
        </authorList>
    </citation>
    <scope>NUCLEOTIDE SEQUENCE [LARGE SCALE GENOMIC DNA]</scope>
    <source>
        <strain evidence="4">cv. BLH2017</strain>
        <tissue evidence="3">Root</tissue>
    </source>
</reference>
<name>A0A200QPP4_MACCD</name>
<dbReference type="InterPro" id="IPR035940">
    <property type="entry name" value="CAP_sf"/>
</dbReference>
<keyword evidence="4" id="KW-1185">Reference proteome</keyword>
<feature type="chain" id="PRO_5012532609" evidence="1">
    <location>
        <begin position="25"/>
        <end position="170"/>
    </location>
</feature>
<feature type="signal peptide" evidence="1">
    <location>
        <begin position="1"/>
        <end position="24"/>
    </location>
</feature>
<dbReference type="SMART" id="SM00198">
    <property type="entry name" value="SCP"/>
    <property type="match status" value="1"/>
</dbReference>
<dbReference type="OrthoDB" id="337038at2759"/>
<dbReference type="PRINTS" id="PR00837">
    <property type="entry name" value="V5TPXLIKE"/>
</dbReference>
<dbReference type="Proteomes" id="UP000195402">
    <property type="component" value="Unassembled WGS sequence"/>
</dbReference>
<dbReference type="STRING" id="56857.A0A200QPP4"/>
<evidence type="ECO:0000313" key="3">
    <source>
        <dbReference type="EMBL" id="OVA12430.1"/>
    </source>
</evidence>
<accession>A0A200QPP4</accession>
<dbReference type="InterPro" id="IPR001283">
    <property type="entry name" value="CRISP-related"/>
</dbReference>
<evidence type="ECO:0000313" key="4">
    <source>
        <dbReference type="Proteomes" id="UP000195402"/>
    </source>
</evidence>
<organism evidence="3 4">
    <name type="scientific">Macleaya cordata</name>
    <name type="common">Five-seeded plume-poppy</name>
    <name type="synonym">Bocconia cordata</name>
    <dbReference type="NCBI Taxonomy" id="56857"/>
    <lineage>
        <taxon>Eukaryota</taxon>
        <taxon>Viridiplantae</taxon>
        <taxon>Streptophyta</taxon>
        <taxon>Embryophyta</taxon>
        <taxon>Tracheophyta</taxon>
        <taxon>Spermatophyta</taxon>
        <taxon>Magnoliopsida</taxon>
        <taxon>Ranunculales</taxon>
        <taxon>Papaveraceae</taxon>
        <taxon>Papaveroideae</taxon>
        <taxon>Macleaya</taxon>
    </lineage>
</organism>
<dbReference type="OMA" id="PHNIIRE"/>
<dbReference type="SUPFAM" id="SSF55797">
    <property type="entry name" value="PR-1-like"/>
    <property type="match status" value="1"/>
</dbReference>
<dbReference type="CDD" id="cd05381">
    <property type="entry name" value="CAP_PR-1"/>
    <property type="match status" value="1"/>
</dbReference>
<dbReference type="Pfam" id="PF00188">
    <property type="entry name" value="CAP"/>
    <property type="match status" value="1"/>
</dbReference>
<dbReference type="FunFam" id="3.40.33.10:FF:000004">
    <property type="entry name" value="CAP, cysteine-rich secretory protein, antigen 5"/>
    <property type="match status" value="1"/>
</dbReference>
<dbReference type="InterPro" id="IPR014044">
    <property type="entry name" value="CAP_dom"/>
</dbReference>
<evidence type="ECO:0000256" key="1">
    <source>
        <dbReference type="SAM" id="SignalP"/>
    </source>
</evidence>
<dbReference type="AlphaFoldDB" id="A0A200QPP4"/>
<protein>
    <submittedName>
        <fullName evidence="3">Allergen V5/Tpx-1-related</fullName>
    </submittedName>
</protein>
<dbReference type="InParanoid" id="A0A200QPP4"/>
<comment type="caution">
    <text evidence="3">The sequence shown here is derived from an EMBL/GenBank/DDBJ whole genome shotgun (WGS) entry which is preliminary data.</text>
</comment>
<feature type="domain" description="SCP" evidence="2">
    <location>
        <begin position="34"/>
        <end position="166"/>
    </location>
</feature>
<dbReference type="PANTHER" id="PTHR10334">
    <property type="entry name" value="CYSTEINE-RICH SECRETORY PROTEIN-RELATED"/>
    <property type="match status" value="1"/>
</dbReference>
<evidence type="ECO:0000259" key="2">
    <source>
        <dbReference type="SMART" id="SM00198"/>
    </source>
</evidence>
<dbReference type="EMBL" id="MVGT01001382">
    <property type="protein sequence ID" value="OVA12430.1"/>
    <property type="molecule type" value="Genomic_DNA"/>
</dbReference>
<gene>
    <name evidence="3" type="ORF">BVC80_1793g24</name>
</gene>
<dbReference type="Gene3D" id="3.40.33.10">
    <property type="entry name" value="CAP"/>
    <property type="match status" value="1"/>
</dbReference>
<keyword evidence="1" id="KW-0732">Signal</keyword>